<proteinExistence type="predicted"/>
<dbReference type="EMBL" id="MU266388">
    <property type="protein sequence ID" value="KAH7926175.1"/>
    <property type="molecule type" value="Genomic_DNA"/>
</dbReference>
<organism evidence="1 2">
    <name type="scientific">Leucogyrophana mollusca</name>
    <dbReference type="NCBI Taxonomy" id="85980"/>
    <lineage>
        <taxon>Eukaryota</taxon>
        <taxon>Fungi</taxon>
        <taxon>Dikarya</taxon>
        <taxon>Basidiomycota</taxon>
        <taxon>Agaricomycotina</taxon>
        <taxon>Agaricomycetes</taxon>
        <taxon>Agaricomycetidae</taxon>
        <taxon>Boletales</taxon>
        <taxon>Boletales incertae sedis</taxon>
        <taxon>Leucogyrophana</taxon>
    </lineage>
</organism>
<dbReference type="Proteomes" id="UP000790709">
    <property type="component" value="Unassembled WGS sequence"/>
</dbReference>
<gene>
    <name evidence="1" type="ORF">BV22DRAFT_382234</name>
</gene>
<name>A0ACB8BJX7_9AGAM</name>
<accession>A0ACB8BJX7</accession>
<reference evidence="1" key="1">
    <citation type="journal article" date="2021" name="New Phytol.">
        <title>Evolutionary innovations through gain and loss of genes in the ectomycorrhizal Boletales.</title>
        <authorList>
            <person name="Wu G."/>
            <person name="Miyauchi S."/>
            <person name="Morin E."/>
            <person name="Kuo A."/>
            <person name="Drula E."/>
            <person name="Varga T."/>
            <person name="Kohler A."/>
            <person name="Feng B."/>
            <person name="Cao Y."/>
            <person name="Lipzen A."/>
            <person name="Daum C."/>
            <person name="Hundley H."/>
            <person name="Pangilinan J."/>
            <person name="Johnson J."/>
            <person name="Barry K."/>
            <person name="LaButti K."/>
            <person name="Ng V."/>
            <person name="Ahrendt S."/>
            <person name="Min B."/>
            <person name="Choi I.G."/>
            <person name="Park H."/>
            <person name="Plett J.M."/>
            <person name="Magnuson J."/>
            <person name="Spatafora J.W."/>
            <person name="Nagy L.G."/>
            <person name="Henrissat B."/>
            <person name="Grigoriev I.V."/>
            <person name="Yang Z.L."/>
            <person name="Xu J."/>
            <person name="Martin F.M."/>
        </authorList>
    </citation>
    <scope>NUCLEOTIDE SEQUENCE</scope>
    <source>
        <strain evidence="1">KUC20120723A-06</strain>
    </source>
</reference>
<comment type="caution">
    <text evidence="1">The sequence shown here is derived from an EMBL/GenBank/DDBJ whole genome shotgun (WGS) entry which is preliminary data.</text>
</comment>
<evidence type="ECO:0000313" key="2">
    <source>
        <dbReference type="Proteomes" id="UP000790709"/>
    </source>
</evidence>
<keyword evidence="2" id="KW-1185">Reference proteome</keyword>
<sequence>MSDLTFGGSSRLELMRDGDPSGLVASGQLATVAFEVLGEAPSLFDVLWYLPVSANIRRLELLAERLLIARNQDADAVPNDIASHLLGIHSKQVLYIAVYTRAYAESNASGSDTTSGVLTLLFFLLIHNKTAYKLLQTELDEAFPHPDDPVCDRMLAGLPYLSAVVNESLRLGTPFPGLPRVAPRMGAVIDDLHIPGGTIVGVPAFTQETSEENFSPDPLAFRPERWLPGGLGPGSKARKDAIMSFSFGAFGCLGRNLALLELRAVTAHLVLNFNMDFPPSFDQDAFTEGIMNMRTTIFAYPLRVEAKSRMRRQCNESLVV</sequence>
<evidence type="ECO:0000313" key="1">
    <source>
        <dbReference type="EMBL" id="KAH7926175.1"/>
    </source>
</evidence>
<protein>
    <submittedName>
        <fullName evidence="1">Cytochrome P450</fullName>
    </submittedName>
</protein>